<proteinExistence type="inferred from homology"/>
<keyword evidence="4" id="KW-1185">Reference proteome</keyword>
<sequence>MAGGYSKKRKVEDGMKGKTKRPTKKFKKQTDYHSSDSEDEVSPSTPQADFQAVNLQDSDDEGLDKEDLITGEVSDQDDEPIVEQLAEEEITDASNSDSDSAASDNSNPNLTRKRKRNDPEAFATSMSKILGAKLATSKRADPVLSRSQAAIETSKEITDQALEKKAKNKMKDDKRAALEKGRVKDVLGASTAFDAANGTADLGQSSVQEVMEMEKRLRKTAQRGVVKLFNAVRAAQVKGEEAAREARVKGLVGVGRREEKVNEMSKKGFLDLIAGGGGGLKAGSVEEALNRHRNLRMHLELVSLAEEKGRGGLRYLPFRYHPIFISPINSIALQTYSFPGAGGLTCSCFTAFVAENPRLPTGTTARLCHEFLNALLPLEADCEVWIEDRDDILRTAV</sequence>
<evidence type="ECO:0000256" key="1">
    <source>
        <dbReference type="ARBA" id="ARBA00007462"/>
    </source>
</evidence>
<feature type="region of interest" description="Disordered" evidence="2">
    <location>
        <begin position="1"/>
        <end position="124"/>
    </location>
</feature>
<dbReference type="InterPro" id="IPR012459">
    <property type="entry name" value="Rrp15"/>
</dbReference>
<dbReference type="GO" id="GO:0030687">
    <property type="term" value="C:preribosome, large subunit precursor"/>
    <property type="evidence" value="ECO:0007669"/>
    <property type="project" value="TreeGrafter"/>
</dbReference>
<organism evidence="3 4">
    <name type="scientific">Glarea lozoyensis (strain ATCC 74030 / MF5533)</name>
    <dbReference type="NCBI Taxonomy" id="1104152"/>
    <lineage>
        <taxon>Eukaryota</taxon>
        <taxon>Fungi</taxon>
        <taxon>Dikarya</taxon>
        <taxon>Ascomycota</taxon>
        <taxon>Pezizomycotina</taxon>
        <taxon>Leotiomycetes</taxon>
        <taxon>Helotiales</taxon>
        <taxon>Helotiaceae</taxon>
        <taxon>Glarea</taxon>
    </lineage>
</organism>
<name>H0EZ96_GLAL7</name>
<dbReference type="AlphaFoldDB" id="H0EZ96"/>
<dbReference type="PANTHER" id="PTHR13245">
    <property type="entry name" value="RRP15-LIKE PROTEIN"/>
    <property type="match status" value="1"/>
</dbReference>
<dbReference type="PANTHER" id="PTHR13245:SF14">
    <property type="entry name" value="RRP15-LIKE PROTEIN"/>
    <property type="match status" value="1"/>
</dbReference>
<accession>H0EZ96</accession>
<feature type="compositionally biased region" description="Acidic residues" evidence="2">
    <location>
        <begin position="74"/>
        <end position="91"/>
    </location>
</feature>
<dbReference type="Proteomes" id="UP000005446">
    <property type="component" value="Unassembled WGS sequence"/>
</dbReference>
<dbReference type="HOGENOM" id="CLU_058264_1_0_1"/>
<evidence type="ECO:0000256" key="2">
    <source>
        <dbReference type="SAM" id="MobiDB-lite"/>
    </source>
</evidence>
<dbReference type="EMBL" id="AGUE01000275">
    <property type="protein sequence ID" value="EHK96145.1"/>
    <property type="molecule type" value="Genomic_DNA"/>
</dbReference>
<evidence type="ECO:0000313" key="3">
    <source>
        <dbReference type="EMBL" id="EHK96145.1"/>
    </source>
</evidence>
<feature type="compositionally biased region" description="Basic residues" evidence="2">
    <location>
        <begin position="17"/>
        <end position="27"/>
    </location>
</feature>
<dbReference type="GO" id="GO:0000460">
    <property type="term" value="P:maturation of 5.8S rRNA"/>
    <property type="evidence" value="ECO:0007669"/>
    <property type="project" value="TreeGrafter"/>
</dbReference>
<gene>
    <name evidence="3" type="ORF">M7I_8159</name>
</gene>
<dbReference type="InParanoid" id="H0EZ96"/>
<dbReference type="OrthoDB" id="20949at2759"/>
<reference evidence="3 4" key="1">
    <citation type="journal article" date="2012" name="Eukaryot. Cell">
        <title>Genome sequence of the fungus Glarea lozoyensis: the first genome sequence of a species from the Helotiaceae family.</title>
        <authorList>
            <person name="Youssar L."/>
            <person name="Gruening B.A."/>
            <person name="Erxleben A."/>
            <person name="Guenther S."/>
            <person name="Huettel W."/>
        </authorList>
    </citation>
    <scope>NUCLEOTIDE SEQUENCE [LARGE SCALE GENOMIC DNA]</scope>
    <source>
        <strain evidence="4">ATCC 74030 / MF5533</strain>
    </source>
</reference>
<dbReference type="Pfam" id="PF07890">
    <property type="entry name" value="Rrp15p"/>
    <property type="match status" value="1"/>
</dbReference>
<protein>
    <submittedName>
        <fullName evidence="3">Putative Ribosomal RNA-processing protein 15</fullName>
    </submittedName>
</protein>
<feature type="compositionally biased region" description="Low complexity" evidence="2">
    <location>
        <begin position="92"/>
        <end position="107"/>
    </location>
</feature>
<dbReference type="GO" id="GO:0000470">
    <property type="term" value="P:maturation of LSU-rRNA"/>
    <property type="evidence" value="ECO:0007669"/>
    <property type="project" value="TreeGrafter"/>
</dbReference>
<feature type="compositionally biased region" description="Polar residues" evidence="2">
    <location>
        <begin position="42"/>
        <end position="56"/>
    </location>
</feature>
<comment type="caution">
    <text evidence="3">The sequence shown here is derived from an EMBL/GenBank/DDBJ whole genome shotgun (WGS) entry which is preliminary data.</text>
</comment>
<comment type="similarity">
    <text evidence="1">Belongs to the RRP15 family.</text>
</comment>
<evidence type="ECO:0000313" key="4">
    <source>
        <dbReference type="Proteomes" id="UP000005446"/>
    </source>
</evidence>